<dbReference type="EMBL" id="JAUKWQ010000001">
    <property type="protein sequence ID" value="MDO1581520.1"/>
    <property type="molecule type" value="Genomic_DNA"/>
</dbReference>
<proteinExistence type="predicted"/>
<dbReference type="Proteomes" id="UP001169006">
    <property type="component" value="Unassembled WGS sequence"/>
</dbReference>
<dbReference type="RefSeq" id="WP_302075623.1">
    <property type="nucleotide sequence ID" value="NZ_JAUKWQ010000001.1"/>
</dbReference>
<evidence type="ECO:0000313" key="1">
    <source>
        <dbReference type="EMBL" id="MDO1581520.1"/>
    </source>
</evidence>
<dbReference type="InterPro" id="IPR035948">
    <property type="entry name" value="YwqG-like_sf"/>
</dbReference>
<dbReference type="SUPFAM" id="SSF103032">
    <property type="entry name" value="Hypothetical protein YwqG"/>
    <property type="match status" value="1"/>
</dbReference>
<evidence type="ECO:0000313" key="2">
    <source>
        <dbReference type="Proteomes" id="UP001169006"/>
    </source>
</evidence>
<reference evidence="1" key="2">
    <citation type="submission" date="2023-07" db="EMBL/GenBank/DDBJ databases">
        <authorList>
            <person name="Sun H."/>
        </authorList>
    </citation>
    <scope>NUCLEOTIDE SEQUENCE</scope>
    <source>
        <strain evidence="1">05753</strain>
    </source>
</reference>
<dbReference type="Gene3D" id="2.30.320.10">
    <property type="entry name" value="YwqG-like"/>
    <property type="match status" value="1"/>
</dbReference>
<reference evidence="1" key="1">
    <citation type="journal article" date="2015" name="Int. J. Syst. Evol. Microbiol.">
        <title>Rhizobium oryzicola sp. nov., potential plant-growth-promoting endophytic bacteria isolated from rice roots.</title>
        <authorList>
            <person name="Zhang X.X."/>
            <person name="Gao J.S."/>
            <person name="Cao Y.H."/>
            <person name="Sheirdil R.A."/>
            <person name="Wang X.C."/>
            <person name="Zhang L."/>
        </authorList>
    </citation>
    <scope>NUCLEOTIDE SEQUENCE</scope>
    <source>
        <strain evidence="1">05753</strain>
    </source>
</reference>
<comment type="caution">
    <text evidence="1">The sequence shown here is derived from an EMBL/GenBank/DDBJ whole genome shotgun (WGS) entry which is preliminary data.</text>
</comment>
<accession>A0ABT8SSX4</accession>
<gene>
    <name evidence="1" type="ORF">Q2T52_05360</name>
</gene>
<keyword evidence="2" id="KW-1185">Reference proteome</keyword>
<organism evidence="1 2">
    <name type="scientific">Rhizobium oryzicola</name>
    <dbReference type="NCBI Taxonomy" id="1232668"/>
    <lineage>
        <taxon>Bacteria</taxon>
        <taxon>Pseudomonadati</taxon>
        <taxon>Pseudomonadota</taxon>
        <taxon>Alphaproteobacteria</taxon>
        <taxon>Hyphomicrobiales</taxon>
        <taxon>Rhizobiaceae</taxon>
        <taxon>Rhizobium/Agrobacterium group</taxon>
        <taxon>Rhizobium</taxon>
    </lineage>
</organism>
<protein>
    <submittedName>
        <fullName evidence="1">Uncharacterized protein</fullName>
    </submittedName>
</protein>
<sequence>MGDALANEVQLNTPGRVGGVPYLPMDFDAPRSILSGEPMQFVFQIAFPECHVLHGYTAAMFLAIDEIREDLVIPPLSCGELARMSVDKAKLIEQQALHGAFLFHQDKLMPRHDLLSPVQARALVPAAADDAYLPFGCIADDPEWLLGDETPRPLDHRYPSVFCFSTVQGLLLPVIAGSPPQVVVDFLSPDQRASRRETYGMFAGNAAYYFAYPGAEQLISVVVQGD</sequence>
<name>A0ABT8SSX4_9HYPH</name>